<evidence type="ECO:0000313" key="2">
    <source>
        <dbReference type="EMBL" id="KAK8885378.1"/>
    </source>
</evidence>
<sequence length="294" mass="33580">MTSIKFEFDRLTRTYVPGQECKVEAEVQTKEPIKWKEAYCNVFCVRTINTSGHDLVGFDIPISHQPENVLWSTPVSVKWPGVINNGFRFSINFKVPSEKNLTESIRGKYVSVDYFIEVVIKRGVFSSDITICKTFYVVFPPPETRPTGDPVEYVMTYKDLKKGSPHVDFRAKVHLESPVASFKQPPKGWISVEKSNQAIEAITVAYIRTETIINERGNASQFVSEVCRMQIAESDPPYGIEIPFNLEWVRILVSPDVDTPIFKMNIGLKIRILFENDGYANHVIPLKLCRDMAY</sequence>
<dbReference type="InterPro" id="IPR028934">
    <property type="entry name" value="Vps26-related"/>
</dbReference>
<dbReference type="Gene3D" id="2.60.40.640">
    <property type="match status" value="2"/>
</dbReference>
<protein>
    <submittedName>
        <fullName evidence="2">Down syndrome critical region protein 3</fullName>
    </submittedName>
</protein>
<organism evidence="2 3">
    <name type="scientific">Tritrichomonas musculus</name>
    <dbReference type="NCBI Taxonomy" id="1915356"/>
    <lineage>
        <taxon>Eukaryota</taxon>
        <taxon>Metamonada</taxon>
        <taxon>Parabasalia</taxon>
        <taxon>Tritrichomonadida</taxon>
        <taxon>Tritrichomonadidae</taxon>
        <taxon>Tritrichomonas</taxon>
    </lineage>
</organism>
<keyword evidence="3" id="KW-1185">Reference proteome</keyword>
<accession>A0ABR2K3M4</accession>
<dbReference type="Proteomes" id="UP001470230">
    <property type="component" value="Unassembled WGS sequence"/>
</dbReference>
<evidence type="ECO:0000313" key="3">
    <source>
        <dbReference type="Proteomes" id="UP001470230"/>
    </source>
</evidence>
<dbReference type="InterPro" id="IPR014756">
    <property type="entry name" value="Ig_E-set"/>
</dbReference>
<name>A0ABR2K3M4_9EUKA</name>
<dbReference type="PANTHER" id="PTHR12233">
    <property type="entry name" value="VACUOLAR PROTEIN SORTING 26 RELATED"/>
    <property type="match status" value="1"/>
</dbReference>
<dbReference type="InterPro" id="IPR014752">
    <property type="entry name" value="Arrestin-like_C"/>
</dbReference>
<comment type="caution">
    <text evidence="2">The sequence shown here is derived from an EMBL/GenBank/DDBJ whole genome shotgun (WGS) entry which is preliminary data.</text>
</comment>
<dbReference type="SUPFAM" id="SSF81296">
    <property type="entry name" value="E set domains"/>
    <property type="match status" value="1"/>
</dbReference>
<reference evidence="2 3" key="1">
    <citation type="submission" date="2024-04" db="EMBL/GenBank/DDBJ databases">
        <title>Tritrichomonas musculus Genome.</title>
        <authorList>
            <person name="Alves-Ferreira E."/>
            <person name="Grigg M."/>
            <person name="Lorenzi H."/>
            <person name="Galac M."/>
        </authorList>
    </citation>
    <scope>NUCLEOTIDE SEQUENCE [LARGE SCALE GENOMIC DNA]</scope>
    <source>
        <strain evidence="2 3">EAF2021</strain>
    </source>
</reference>
<dbReference type="EMBL" id="JAPFFF010000007">
    <property type="protein sequence ID" value="KAK8885378.1"/>
    <property type="molecule type" value="Genomic_DNA"/>
</dbReference>
<gene>
    <name evidence="2" type="ORF">M9Y10_040826</name>
</gene>
<comment type="similarity">
    <text evidence="1">Belongs to the VPS26 family.</text>
</comment>
<evidence type="ECO:0000256" key="1">
    <source>
        <dbReference type="ARBA" id="ARBA00009100"/>
    </source>
</evidence>
<proteinExistence type="inferred from homology"/>